<comment type="caution">
    <text evidence="2">The sequence shown here is derived from an EMBL/GenBank/DDBJ whole genome shotgun (WGS) entry which is preliminary data.</text>
</comment>
<protein>
    <recommendedName>
        <fullName evidence="4">Copper amine oxidase-like protein</fullName>
    </recommendedName>
</protein>
<dbReference type="RefSeq" id="WP_185134466.1">
    <property type="nucleotide sequence ID" value="NZ_JACJVR010000010.1"/>
</dbReference>
<keyword evidence="1" id="KW-0732">Signal</keyword>
<evidence type="ECO:0008006" key="4">
    <source>
        <dbReference type="Google" id="ProtNLM"/>
    </source>
</evidence>
<name>A0A841TXQ9_9BACL</name>
<gene>
    <name evidence="2" type="ORF">H7B90_03370</name>
</gene>
<dbReference type="Proteomes" id="UP000553776">
    <property type="component" value="Unassembled WGS sequence"/>
</dbReference>
<dbReference type="AlphaFoldDB" id="A0A841TXQ9"/>
<evidence type="ECO:0000256" key="1">
    <source>
        <dbReference type="SAM" id="SignalP"/>
    </source>
</evidence>
<evidence type="ECO:0000313" key="3">
    <source>
        <dbReference type="Proteomes" id="UP000553776"/>
    </source>
</evidence>
<reference evidence="2 3" key="1">
    <citation type="submission" date="2020-08" db="EMBL/GenBank/DDBJ databases">
        <title>Cohnella phylogeny.</title>
        <authorList>
            <person name="Dunlap C."/>
        </authorList>
    </citation>
    <scope>NUCLEOTIDE SEQUENCE [LARGE SCALE GENOMIC DNA]</scope>
    <source>
        <strain evidence="2 3">DSM 25239</strain>
    </source>
</reference>
<evidence type="ECO:0000313" key="2">
    <source>
        <dbReference type="EMBL" id="MBB6690434.1"/>
    </source>
</evidence>
<proteinExistence type="predicted"/>
<feature type="signal peptide" evidence="1">
    <location>
        <begin position="1"/>
        <end position="24"/>
    </location>
</feature>
<sequence length="359" mass="39158">MIKLKALSIVALIGVMTGMTAASAEGTVVPVADLKPALKLDKPVLTPVGGKLIFSDDPEPFTEPGAFYRDAAEGEFRVFWHHQNQGVLPSTVAVAITNASRETVRLLSNGQGVATSQYVTEAGQNSLADFLKTYGRTQPVARLAPGESYFLEAPTGPGMTTSGLAQFYAATQRGNDPAEVRVTVLNYGEKPEHPEQVEVLPARGPQVRGTFPHFDRLGTLTYHTSMGNAYLPIDSAASGKWKDDMPGEYETGWNAVDGKEVINNGNYGVLYHWTFDYINDDLGPKTINMYLNPPGGYGNYTLQWKHEILNSGWLKFTDAWNFKSFTLGAGEREIKVRTSLVGGSAGAQNLYFTNEPKLR</sequence>
<accession>A0A841TXQ9</accession>
<feature type="chain" id="PRO_5032773430" description="Copper amine oxidase-like protein" evidence="1">
    <location>
        <begin position="25"/>
        <end position="359"/>
    </location>
</feature>
<dbReference type="EMBL" id="JACJVR010000010">
    <property type="protein sequence ID" value="MBB6690434.1"/>
    <property type="molecule type" value="Genomic_DNA"/>
</dbReference>
<keyword evidence="3" id="KW-1185">Reference proteome</keyword>
<organism evidence="2 3">
    <name type="scientific">Cohnella xylanilytica</name>
    <dbReference type="NCBI Taxonomy" id="557555"/>
    <lineage>
        <taxon>Bacteria</taxon>
        <taxon>Bacillati</taxon>
        <taxon>Bacillota</taxon>
        <taxon>Bacilli</taxon>
        <taxon>Bacillales</taxon>
        <taxon>Paenibacillaceae</taxon>
        <taxon>Cohnella</taxon>
    </lineage>
</organism>